<proteinExistence type="predicted"/>
<gene>
    <name evidence="2" type="ORF">BS47DRAFT_1361922</name>
</gene>
<protein>
    <submittedName>
        <fullName evidence="2">Uncharacterized protein</fullName>
    </submittedName>
</protein>
<feature type="compositionally biased region" description="Polar residues" evidence="1">
    <location>
        <begin position="20"/>
        <end position="35"/>
    </location>
</feature>
<dbReference type="EMBL" id="MU128964">
    <property type="protein sequence ID" value="KAF9514103.1"/>
    <property type="molecule type" value="Genomic_DNA"/>
</dbReference>
<dbReference type="AlphaFoldDB" id="A0A9P6DWY4"/>
<evidence type="ECO:0000313" key="3">
    <source>
        <dbReference type="Proteomes" id="UP000886523"/>
    </source>
</evidence>
<sequence length="347" mass="38962">MKTRKTNKGPNGNTPKGNAMDSNMPNGDTTNGNSPDKNRMHPMSGPIYTTLHKKSSLWLLFLGAWLPTMSNLKQSSNGSQPDAQKCVRLAIDPQLITPVPSLSPSNSTIGIEMEMTQNVAENSGNSQEILLAVQPQTPLPACGQGSQLGIQASPSSCHLSKIPQKGTVKTLDIDHFFLQYKSQHGEARGEAVCKSCRTLYKESNAKKPDDGHTWVYGNSSMTTLWKHLEAYHSEEYHEACRMHNWEIAIESIWKTHKQEKAHMNSQITKEEFTKDRFVGQLISWITADDQSLNVIECPEFCTLLLYMNEDLADSDIPRRTAVQSVIFKKWLEEFSRLKKDLTTCLIH</sequence>
<keyword evidence="3" id="KW-1185">Reference proteome</keyword>
<feature type="compositionally biased region" description="Low complexity" evidence="1">
    <location>
        <begin position="8"/>
        <end position="18"/>
    </location>
</feature>
<dbReference type="Proteomes" id="UP000886523">
    <property type="component" value="Unassembled WGS sequence"/>
</dbReference>
<dbReference type="OrthoDB" id="3250324at2759"/>
<accession>A0A9P6DWY4</accession>
<feature type="region of interest" description="Disordered" evidence="1">
    <location>
        <begin position="1"/>
        <end position="44"/>
    </location>
</feature>
<evidence type="ECO:0000256" key="1">
    <source>
        <dbReference type="SAM" id="MobiDB-lite"/>
    </source>
</evidence>
<reference evidence="2" key="1">
    <citation type="journal article" date="2020" name="Nat. Commun.">
        <title>Large-scale genome sequencing of mycorrhizal fungi provides insights into the early evolution of symbiotic traits.</title>
        <authorList>
            <person name="Miyauchi S."/>
            <person name="Kiss E."/>
            <person name="Kuo A."/>
            <person name="Drula E."/>
            <person name="Kohler A."/>
            <person name="Sanchez-Garcia M."/>
            <person name="Morin E."/>
            <person name="Andreopoulos B."/>
            <person name="Barry K.W."/>
            <person name="Bonito G."/>
            <person name="Buee M."/>
            <person name="Carver A."/>
            <person name="Chen C."/>
            <person name="Cichocki N."/>
            <person name="Clum A."/>
            <person name="Culley D."/>
            <person name="Crous P.W."/>
            <person name="Fauchery L."/>
            <person name="Girlanda M."/>
            <person name="Hayes R.D."/>
            <person name="Keri Z."/>
            <person name="LaButti K."/>
            <person name="Lipzen A."/>
            <person name="Lombard V."/>
            <person name="Magnuson J."/>
            <person name="Maillard F."/>
            <person name="Murat C."/>
            <person name="Nolan M."/>
            <person name="Ohm R.A."/>
            <person name="Pangilinan J."/>
            <person name="Pereira M.F."/>
            <person name="Perotto S."/>
            <person name="Peter M."/>
            <person name="Pfister S."/>
            <person name="Riley R."/>
            <person name="Sitrit Y."/>
            <person name="Stielow J.B."/>
            <person name="Szollosi G."/>
            <person name="Zifcakova L."/>
            <person name="Stursova M."/>
            <person name="Spatafora J.W."/>
            <person name="Tedersoo L."/>
            <person name="Vaario L.M."/>
            <person name="Yamada A."/>
            <person name="Yan M."/>
            <person name="Wang P."/>
            <person name="Xu J."/>
            <person name="Bruns T."/>
            <person name="Baldrian P."/>
            <person name="Vilgalys R."/>
            <person name="Dunand C."/>
            <person name="Henrissat B."/>
            <person name="Grigoriev I.V."/>
            <person name="Hibbett D."/>
            <person name="Nagy L.G."/>
            <person name="Martin F.M."/>
        </authorList>
    </citation>
    <scope>NUCLEOTIDE SEQUENCE</scope>
    <source>
        <strain evidence="2">UP504</strain>
    </source>
</reference>
<evidence type="ECO:0000313" key="2">
    <source>
        <dbReference type="EMBL" id="KAF9514103.1"/>
    </source>
</evidence>
<organism evidence="2 3">
    <name type="scientific">Hydnum rufescens UP504</name>
    <dbReference type="NCBI Taxonomy" id="1448309"/>
    <lineage>
        <taxon>Eukaryota</taxon>
        <taxon>Fungi</taxon>
        <taxon>Dikarya</taxon>
        <taxon>Basidiomycota</taxon>
        <taxon>Agaricomycotina</taxon>
        <taxon>Agaricomycetes</taxon>
        <taxon>Cantharellales</taxon>
        <taxon>Hydnaceae</taxon>
        <taxon>Hydnum</taxon>
    </lineage>
</organism>
<comment type="caution">
    <text evidence="2">The sequence shown here is derived from an EMBL/GenBank/DDBJ whole genome shotgun (WGS) entry which is preliminary data.</text>
</comment>
<name>A0A9P6DWY4_9AGAM</name>